<dbReference type="EMBL" id="BARW01001788">
    <property type="protein sequence ID" value="GAI63855.1"/>
    <property type="molecule type" value="Genomic_DNA"/>
</dbReference>
<dbReference type="AlphaFoldDB" id="X1RL12"/>
<comment type="caution">
    <text evidence="1">The sequence shown here is derived from an EMBL/GenBank/DDBJ whole genome shotgun (WGS) entry which is preliminary data.</text>
</comment>
<sequence>PIFNQQRTVTWRDEKAVYIRARKCRCNSVWCVSCSKLVWAKKTAMDMMTFDWKRTREIVLTIRREGFKDGKEAHVYAMEHKLIPGFMRNLQRGKKIKVGKDWVQEYKPVKVTKWMAFLEWHEDGFPHWHLIVETEQYGRFSQIGEAMIHHYWPEAVWVYENYFNSAEHWHKKVGYFGKHGYFQDDKEHQTRLPEWALNIPGLKIRRSTHSKRLTPSADSAIENIPNSKEAYTLDPDTGELLSPESITYDRRFKLCGRCTFLTIFMKGKQIDGLFNIPYREVRKKYPGAYRDGTGYLFHVNEQEAGDLISKLISGKEKQYLKSVQLKEYKVIRHWCHTCGDRTYQKLREAKDCSDLYLCLRCKTVNEFRDRG</sequence>
<accession>X1RL12</accession>
<proteinExistence type="predicted"/>
<gene>
    <name evidence="1" type="ORF">S12H4_05413</name>
</gene>
<evidence type="ECO:0000313" key="1">
    <source>
        <dbReference type="EMBL" id="GAI63855.1"/>
    </source>
</evidence>
<organism evidence="1">
    <name type="scientific">marine sediment metagenome</name>
    <dbReference type="NCBI Taxonomy" id="412755"/>
    <lineage>
        <taxon>unclassified sequences</taxon>
        <taxon>metagenomes</taxon>
        <taxon>ecological metagenomes</taxon>
    </lineage>
</organism>
<feature type="non-terminal residue" evidence="1">
    <location>
        <position position="1"/>
    </location>
</feature>
<name>X1RL12_9ZZZZ</name>
<evidence type="ECO:0008006" key="2">
    <source>
        <dbReference type="Google" id="ProtNLM"/>
    </source>
</evidence>
<reference evidence="1" key="1">
    <citation type="journal article" date="2014" name="Front. Microbiol.">
        <title>High frequency of phylogenetically diverse reductive dehalogenase-homologous genes in deep subseafloor sedimentary metagenomes.</title>
        <authorList>
            <person name="Kawai M."/>
            <person name="Futagami T."/>
            <person name="Toyoda A."/>
            <person name="Takaki Y."/>
            <person name="Nishi S."/>
            <person name="Hori S."/>
            <person name="Arai W."/>
            <person name="Tsubouchi T."/>
            <person name="Morono Y."/>
            <person name="Uchiyama I."/>
            <person name="Ito T."/>
            <person name="Fujiyama A."/>
            <person name="Inagaki F."/>
            <person name="Takami H."/>
        </authorList>
    </citation>
    <scope>NUCLEOTIDE SEQUENCE</scope>
    <source>
        <strain evidence="1">Expedition CK06-06</strain>
    </source>
</reference>
<protein>
    <recommendedName>
        <fullName evidence="2">Replication protein</fullName>
    </recommendedName>
</protein>